<proteinExistence type="predicted"/>
<name>A0ABS8VG42_DATST</name>
<dbReference type="Proteomes" id="UP000823775">
    <property type="component" value="Unassembled WGS sequence"/>
</dbReference>
<feature type="non-terminal residue" evidence="1">
    <location>
        <position position="80"/>
    </location>
</feature>
<organism evidence="1 2">
    <name type="scientific">Datura stramonium</name>
    <name type="common">Jimsonweed</name>
    <name type="synonym">Common thornapple</name>
    <dbReference type="NCBI Taxonomy" id="4076"/>
    <lineage>
        <taxon>Eukaryota</taxon>
        <taxon>Viridiplantae</taxon>
        <taxon>Streptophyta</taxon>
        <taxon>Embryophyta</taxon>
        <taxon>Tracheophyta</taxon>
        <taxon>Spermatophyta</taxon>
        <taxon>Magnoliopsida</taxon>
        <taxon>eudicotyledons</taxon>
        <taxon>Gunneridae</taxon>
        <taxon>Pentapetalae</taxon>
        <taxon>asterids</taxon>
        <taxon>lamiids</taxon>
        <taxon>Solanales</taxon>
        <taxon>Solanaceae</taxon>
        <taxon>Solanoideae</taxon>
        <taxon>Datureae</taxon>
        <taxon>Datura</taxon>
    </lineage>
</organism>
<feature type="non-terminal residue" evidence="1">
    <location>
        <position position="1"/>
    </location>
</feature>
<gene>
    <name evidence="1" type="ORF">HAX54_035182</name>
</gene>
<evidence type="ECO:0000313" key="1">
    <source>
        <dbReference type="EMBL" id="MCD9645872.1"/>
    </source>
</evidence>
<evidence type="ECO:0000313" key="2">
    <source>
        <dbReference type="Proteomes" id="UP000823775"/>
    </source>
</evidence>
<reference evidence="1 2" key="1">
    <citation type="journal article" date="2021" name="BMC Genomics">
        <title>Datura genome reveals duplications of psychoactive alkaloid biosynthetic genes and high mutation rate following tissue culture.</title>
        <authorList>
            <person name="Rajewski A."/>
            <person name="Carter-House D."/>
            <person name="Stajich J."/>
            <person name="Litt A."/>
        </authorList>
    </citation>
    <scope>NUCLEOTIDE SEQUENCE [LARGE SCALE GENOMIC DNA]</scope>
    <source>
        <strain evidence="1">AR-01</strain>
    </source>
</reference>
<comment type="caution">
    <text evidence="1">The sequence shown here is derived from an EMBL/GenBank/DDBJ whole genome shotgun (WGS) entry which is preliminary data.</text>
</comment>
<sequence length="80" mass="9238">NLKEINIMKDLNTKRAAKICLPDETRIWMCETWDKFNCYYLVEVLHHRSLQWRIIGQPLVHLASSLISTGKQVAVQGLAS</sequence>
<accession>A0ABS8VG42</accession>
<protein>
    <submittedName>
        <fullName evidence="1">Uncharacterized protein</fullName>
    </submittedName>
</protein>
<keyword evidence="2" id="KW-1185">Reference proteome</keyword>
<dbReference type="EMBL" id="JACEIK010004578">
    <property type="protein sequence ID" value="MCD9645872.1"/>
    <property type="molecule type" value="Genomic_DNA"/>
</dbReference>